<dbReference type="Proteomes" id="UP000616769">
    <property type="component" value="Unassembled WGS sequence"/>
</dbReference>
<evidence type="ECO:0000313" key="3">
    <source>
        <dbReference type="Proteomes" id="UP000616769"/>
    </source>
</evidence>
<feature type="compositionally biased region" description="Basic and acidic residues" evidence="1">
    <location>
        <begin position="451"/>
        <end position="467"/>
    </location>
</feature>
<feature type="compositionally biased region" description="Polar residues" evidence="1">
    <location>
        <begin position="427"/>
        <end position="437"/>
    </location>
</feature>
<organism evidence="2 3">
    <name type="scientific">Sarcoptes scabiei</name>
    <name type="common">Itch mite</name>
    <name type="synonym">Acarus scabiei</name>
    <dbReference type="NCBI Taxonomy" id="52283"/>
    <lineage>
        <taxon>Eukaryota</taxon>
        <taxon>Metazoa</taxon>
        <taxon>Ecdysozoa</taxon>
        <taxon>Arthropoda</taxon>
        <taxon>Chelicerata</taxon>
        <taxon>Arachnida</taxon>
        <taxon>Acari</taxon>
        <taxon>Acariformes</taxon>
        <taxon>Sarcoptiformes</taxon>
        <taxon>Astigmata</taxon>
        <taxon>Psoroptidia</taxon>
        <taxon>Sarcoptoidea</taxon>
        <taxon>Sarcoptidae</taxon>
        <taxon>Sarcoptinae</taxon>
        <taxon>Sarcoptes</taxon>
    </lineage>
</organism>
<feature type="region of interest" description="Disordered" evidence="1">
    <location>
        <begin position="405"/>
        <end position="467"/>
    </location>
</feature>
<feature type="compositionally biased region" description="Basic residues" evidence="1">
    <location>
        <begin position="405"/>
        <end position="414"/>
    </location>
</feature>
<accession>A0A131ZWB8</accession>
<evidence type="ECO:0000313" key="2">
    <source>
        <dbReference type="EMBL" id="KPM02983.1"/>
    </source>
</evidence>
<comment type="caution">
    <text evidence="2">The sequence shown here is derived from an EMBL/GenBank/DDBJ whole genome shotgun (WGS) entry which is preliminary data.</text>
</comment>
<dbReference type="AlphaFoldDB" id="A0A131ZWB8"/>
<name>A0A131ZWB8_SARSC</name>
<dbReference type="VEuPathDB" id="VectorBase:SSCA004728"/>
<gene>
    <name evidence="2" type="ORF">QR98_0014100</name>
</gene>
<evidence type="ECO:0000256" key="1">
    <source>
        <dbReference type="SAM" id="MobiDB-lite"/>
    </source>
</evidence>
<reference evidence="2 3" key="1">
    <citation type="journal article" date="2015" name="Parasit. Vectors">
        <title>Draft genome of the scabies mite.</title>
        <authorList>
            <person name="Rider S.D.Jr."/>
            <person name="Morgan M.S."/>
            <person name="Arlian L.G."/>
        </authorList>
    </citation>
    <scope>NUCLEOTIDE SEQUENCE [LARGE SCALE GENOMIC DNA]</scope>
    <source>
        <strain evidence="2">Arlian Lab</strain>
    </source>
</reference>
<sequence length="467" mass="54587">MKDKNGKNFTGNIVPIESIVEKQSIETEKNQIKQIVRIKSTGFTLKLTKSIIADLPSRDIVVIEAERKQNSNKNTTESRENGQLKLLQNENRVKFVRCRHRTNEKLINNLEVNNDNWMKNSKNLSKLSDLPSETVKSIDLKQSRLEPIDDNNLFRFPIIDKKISTENLKMLKKNQTKTEILEPNLNLPEHHKTAPKVEKTRLKKLDFKTQSKMIKITKRQEQREQLKQSKMIDTNDFVREEDDGCQKKDNPIQSNQFFTDDFINTNSMLNFVDVDDDDNDLDGLADENRFDSAYNSFMANRKNISERRKDCFDGARGGLNDLIPRSSSSPRISPNLNESMSKNISKFFTLIPEPLSQRNKNKLKLVLNDYDRMKTFHSSKFSKLSKQFRFNKLRSDTKIFKIKRKRTRPFRRRSNATTKSPIEKTVRWTSTKFQQSSKPDHSSVEGAKQSKRFDSREYRSIDSYESL</sequence>
<proteinExistence type="predicted"/>
<protein>
    <submittedName>
        <fullName evidence="2">Uncharacterized protein</fullName>
    </submittedName>
</protein>
<dbReference type="EMBL" id="JXLN01003520">
    <property type="protein sequence ID" value="KPM02983.1"/>
    <property type="molecule type" value="Genomic_DNA"/>
</dbReference>